<dbReference type="Proteomes" id="UP001166286">
    <property type="component" value="Unassembled WGS sequence"/>
</dbReference>
<dbReference type="AlphaFoldDB" id="A0AA39V5Z9"/>
<comment type="caution">
    <text evidence="1">The sequence shown here is derived from an EMBL/GenBank/DDBJ whole genome shotgun (WGS) entry which is preliminary data.</text>
</comment>
<dbReference type="CDD" id="cd02440">
    <property type="entry name" value="AdoMet_MTases"/>
    <property type="match status" value="1"/>
</dbReference>
<evidence type="ECO:0008006" key="3">
    <source>
        <dbReference type="Google" id="ProtNLM"/>
    </source>
</evidence>
<dbReference type="Pfam" id="PF13489">
    <property type="entry name" value="Methyltransf_23"/>
    <property type="match status" value="1"/>
</dbReference>
<sequence>MANSTYIFGRGYLSATRLNLQHFLWKENLGNDSHPNIPMEHHNTKIADVGTGTGYIWFLSLAKRLPSSFQLNGFDISSKQYPAVLPKNVTLQIADALQNPPSESIGEYDVVHIRLFMGVISDNDPLPLLRHFFAEPGGYIQWEEYDLSAQKVISSQPSSPTKNLAEMSERMQTRWPTSWVKSLLHIFEAQGLEIIAVDTKRLSEWYAKMSTEVDCILRKEFASTVLDQKGPPGSGEELRNQIQATYEEVEQGSCISNLLQVVVGRKAPQA</sequence>
<evidence type="ECO:0000313" key="2">
    <source>
        <dbReference type="Proteomes" id="UP001166286"/>
    </source>
</evidence>
<accession>A0AA39V5Z9</accession>
<dbReference type="EMBL" id="JAFEKC020000024">
    <property type="protein sequence ID" value="KAK0507180.1"/>
    <property type="molecule type" value="Genomic_DNA"/>
</dbReference>
<gene>
    <name evidence="1" type="ORF">JMJ35_010218</name>
</gene>
<dbReference type="Gene3D" id="3.40.50.150">
    <property type="entry name" value="Vaccinia Virus protein VP39"/>
    <property type="match status" value="1"/>
</dbReference>
<name>A0AA39V5Z9_9LECA</name>
<dbReference type="InterPro" id="IPR029063">
    <property type="entry name" value="SAM-dependent_MTases_sf"/>
</dbReference>
<keyword evidence="2" id="KW-1185">Reference proteome</keyword>
<reference evidence="1" key="1">
    <citation type="submission" date="2023-03" db="EMBL/GenBank/DDBJ databases">
        <title>Complete genome of Cladonia borealis.</title>
        <authorList>
            <person name="Park H."/>
        </authorList>
    </citation>
    <scope>NUCLEOTIDE SEQUENCE</scope>
    <source>
        <strain evidence="1">ANT050790</strain>
    </source>
</reference>
<organism evidence="1 2">
    <name type="scientific">Cladonia borealis</name>
    <dbReference type="NCBI Taxonomy" id="184061"/>
    <lineage>
        <taxon>Eukaryota</taxon>
        <taxon>Fungi</taxon>
        <taxon>Dikarya</taxon>
        <taxon>Ascomycota</taxon>
        <taxon>Pezizomycotina</taxon>
        <taxon>Lecanoromycetes</taxon>
        <taxon>OSLEUM clade</taxon>
        <taxon>Lecanoromycetidae</taxon>
        <taxon>Lecanorales</taxon>
        <taxon>Lecanorineae</taxon>
        <taxon>Cladoniaceae</taxon>
        <taxon>Cladonia</taxon>
    </lineage>
</organism>
<dbReference type="SUPFAM" id="SSF53335">
    <property type="entry name" value="S-adenosyl-L-methionine-dependent methyltransferases"/>
    <property type="match status" value="1"/>
</dbReference>
<proteinExistence type="predicted"/>
<evidence type="ECO:0000313" key="1">
    <source>
        <dbReference type="EMBL" id="KAK0507180.1"/>
    </source>
</evidence>
<protein>
    <recommendedName>
        <fullName evidence="3">Methyltransferase</fullName>
    </recommendedName>
</protein>